<reference evidence="7" key="1">
    <citation type="journal article" date="2014" name="Int. J. Syst. Evol. Microbiol.">
        <title>Complete genome sequence of Corynebacterium casei LMG S-19264T (=DSM 44701T), isolated from a smear-ripened cheese.</title>
        <authorList>
            <consortium name="US DOE Joint Genome Institute (JGI-PGF)"/>
            <person name="Walter F."/>
            <person name="Albersmeier A."/>
            <person name="Kalinowski J."/>
            <person name="Ruckert C."/>
        </authorList>
    </citation>
    <scope>NUCLEOTIDE SEQUENCE</scope>
    <source>
        <strain evidence="7">JCM 4637</strain>
    </source>
</reference>
<keyword evidence="4 6" id="KW-0133">Cell shape</keyword>
<feature type="binding site" evidence="6">
    <location>
        <begin position="33"/>
        <end position="35"/>
    </location>
    <ligand>
        <name>ATP</name>
        <dbReference type="ChEBI" id="CHEBI:30616"/>
    </ligand>
</feature>
<comment type="subunit">
    <text evidence="6">Forms polymers.</text>
</comment>
<evidence type="ECO:0000256" key="4">
    <source>
        <dbReference type="ARBA" id="ARBA00022960"/>
    </source>
</evidence>
<keyword evidence="1 6" id="KW-0963">Cytoplasm</keyword>
<dbReference type="PRINTS" id="PR01652">
    <property type="entry name" value="SHAPEPROTEIN"/>
</dbReference>
<accession>A0A918WXX2</accession>
<comment type="caution">
    <text evidence="7">The sequence shown here is derived from an EMBL/GenBank/DDBJ whole genome shotgun (WGS) entry which is preliminary data.</text>
</comment>
<protein>
    <recommendedName>
        <fullName evidence="6">Cell shape-determining protein MreB</fullName>
    </recommendedName>
</protein>
<gene>
    <name evidence="6" type="primary">mreB</name>
    <name evidence="7" type="ORF">GCM10010334_32710</name>
</gene>
<reference evidence="7" key="2">
    <citation type="submission" date="2020-09" db="EMBL/GenBank/DDBJ databases">
        <authorList>
            <person name="Sun Q."/>
            <person name="Ohkuma M."/>
        </authorList>
    </citation>
    <scope>NUCLEOTIDE SEQUENCE</scope>
    <source>
        <strain evidence="7">JCM 4637</strain>
    </source>
</reference>
<organism evidence="7 8">
    <name type="scientific">Streptomyces finlayi</name>
    <dbReference type="NCBI Taxonomy" id="67296"/>
    <lineage>
        <taxon>Bacteria</taxon>
        <taxon>Bacillati</taxon>
        <taxon>Actinomycetota</taxon>
        <taxon>Actinomycetes</taxon>
        <taxon>Kitasatosporales</taxon>
        <taxon>Streptomycetaceae</taxon>
        <taxon>Streptomyces</taxon>
    </lineage>
</organism>
<dbReference type="AlphaFoldDB" id="A0A918WXX2"/>
<dbReference type="NCBIfam" id="TIGR00904">
    <property type="entry name" value="mreB"/>
    <property type="match status" value="1"/>
</dbReference>
<dbReference type="Proteomes" id="UP000638353">
    <property type="component" value="Unassembled WGS sequence"/>
</dbReference>
<evidence type="ECO:0000313" key="8">
    <source>
        <dbReference type="Proteomes" id="UP000638353"/>
    </source>
</evidence>
<dbReference type="EMBL" id="BMVC01000006">
    <property type="protein sequence ID" value="GHC94575.1"/>
    <property type="molecule type" value="Genomic_DNA"/>
</dbReference>
<evidence type="ECO:0000256" key="5">
    <source>
        <dbReference type="ARBA" id="ARBA00023458"/>
    </source>
</evidence>
<dbReference type="NCBIfam" id="NF010539">
    <property type="entry name" value="PRK13927.1"/>
    <property type="match status" value="1"/>
</dbReference>
<dbReference type="GO" id="GO:0008360">
    <property type="term" value="P:regulation of cell shape"/>
    <property type="evidence" value="ECO:0007669"/>
    <property type="project" value="UniProtKB-UniRule"/>
</dbReference>
<keyword evidence="2 6" id="KW-0547">Nucleotide-binding</keyword>
<comment type="similarity">
    <text evidence="5 6">Belongs to the FtsA/MreB family.</text>
</comment>
<dbReference type="GO" id="GO:0000902">
    <property type="term" value="P:cell morphogenesis"/>
    <property type="evidence" value="ECO:0007669"/>
    <property type="project" value="InterPro"/>
</dbReference>
<dbReference type="PANTHER" id="PTHR42749:SF1">
    <property type="entry name" value="CELL SHAPE-DETERMINING PROTEIN MREB"/>
    <property type="match status" value="1"/>
</dbReference>
<evidence type="ECO:0000256" key="2">
    <source>
        <dbReference type="ARBA" id="ARBA00022741"/>
    </source>
</evidence>
<dbReference type="Gene3D" id="3.30.420.40">
    <property type="match status" value="2"/>
</dbReference>
<sequence length="359" mass="37235">MSDETTQAPAASVAPARIRGGRDSRDIGIDLGTANTLVYMRGHGIVLNEPSVVAVKAGSTTALAVGAEAKETIGRTPGSITAIRPLRDGVISDYEAAEEMIRHFVRKAVPGRRPRTRMVVCVPSGVTPVERRAIVHAADRAGARAVHLIEEPMAAAIGAGLPVSDARGSMVVDIGGGTTEVAVISLGGIVTAQSLRVGGDRMDAAITDFVRKEHQLLIGERTAEDIKVAIGSAGPVPEDPALEMRAFTVRGRQKVGGLPMTLDLTASEVRSALDEPVEAIIAAVRTTLEECPPELSGDVMEHGIVLTGGGALLPGLDVRIAAATGIPVHVADNPLDCVAIGSGKCVEDFDNLQKLLKAS</sequence>
<dbReference type="HAMAP" id="MF_02207">
    <property type="entry name" value="MreB"/>
    <property type="match status" value="1"/>
</dbReference>
<dbReference type="Pfam" id="PF06723">
    <property type="entry name" value="MreB_Mbl"/>
    <property type="match status" value="1"/>
</dbReference>
<feature type="binding site" evidence="6">
    <location>
        <begin position="309"/>
        <end position="312"/>
    </location>
    <ligand>
        <name>ATP</name>
        <dbReference type="ChEBI" id="CHEBI:30616"/>
    </ligand>
</feature>
<dbReference type="InterPro" id="IPR004753">
    <property type="entry name" value="MreB"/>
</dbReference>
<evidence type="ECO:0000256" key="6">
    <source>
        <dbReference type="HAMAP-Rule" id="MF_02207"/>
    </source>
</evidence>
<dbReference type="CDD" id="cd10225">
    <property type="entry name" value="ASKHA_NBD_MreB-like"/>
    <property type="match status" value="1"/>
</dbReference>
<name>A0A918WXX2_9ACTN</name>
<keyword evidence="3 6" id="KW-0067">ATP-binding</keyword>
<comment type="function">
    <text evidence="6">Forms membrane-associated dynamic filaments that are essential for cell shape determination. Acts by regulating cell wall synthesis and cell elongation, and thus cell shape. A feedback loop between cell geometry and MreB localization may maintain elongated cell shape by targeting cell wall growth to regions of negative cell wall curvature.</text>
</comment>
<comment type="subcellular location">
    <subcellularLocation>
        <location evidence="6">Cytoplasm</location>
    </subcellularLocation>
    <text evidence="6">Membrane-associated.</text>
</comment>
<evidence type="ECO:0000313" key="7">
    <source>
        <dbReference type="EMBL" id="GHC94575.1"/>
    </source>
</evidence>
<proteinExistence type="inferred from homology"/>
<dbReference type="InterPro" id="IPR056546">
    <property type="entry name" value="MreB_MamK-like"/>
</dbReference>
<dbReference type="SUPFAM" id="SSF53067">
    <property type="entry name" value="Actin-like ATPase domain"/>
    <property type="match status" value="2"/>
</dbReference>
<evidence type="ECO:0000256" key="3">
    <source>
        <dbReference type="ARBA" id="ARBA00022840"/>
    </source>
</evidence>
<feature type="binding site" evidence="6">
    <location>
        <begin position="176"/>
        <end position="178"/>
    </location>
    <ligand>
        <name>ATP</name>
        <dbReference type="ChEBI" id="CHEBI:30616"/>
    </ligand>
</feature>
<feature type="binding site" evidence="6">
    <location>
        <begin position="224"/>
        <end position="227"/>
    </location>
    <ligand>
        <name>ATP</name>
        <dbReference type="ChEBI" id="CHEBI:30616"/>
    </ligand>
</feature>
<dbReference type="PANTHER" id="PTHR42749">
    <property type="entry name" value="CELL SHAPE-DETERMINING PROTEIN MREB"/>
    <property type="match status" value="1"/>
</dbReference>
<dbReference type="InterPro" id="IPR043129">
    <property type="entry name" value="ATPase_NBD"/>
</dbReference>
<dbReference type="GO" id="GO:0005524">
    <property type="term" value="F:ATP binding"/>
    <property type="evidence" value="ECO:0007669"/>
    <property type="project" value="UniProtKB-KW"/>
</dbReference>
<evidence type="ECO:0000256" key="1">
    <source>
        <dbReference type="ARBA" id="ARBA00022490"/>
    </source>
</evidence>
<dbReference type="GO" id="GO:0005737">
    <property type="term" value="C:cytoplasm"/>
    <property type="evidence" value="ECO:0007669"/>
    <property type="project" value="UniProtKB-SubCell"/>
</dbReference>